<organism evidence="1 2">
    <name type="scientific">Trichonephila inaurata madagascariensis</name>
    <dbReference type="NCBI Taxonomy" id="2747483"/>
    <lineage>
        <taxon>Eukaryota</taxon>
        <taxon>Metazoa</taxon>
        <taxon>Ecdysozoa</taxon>
        <taxon>Arthropoda</taxon>
        <taxon>Chelicerata</taxon>
        <taxon>Arachnida</taxon>
        <taxon>Araneae</taxon>
        <taxon>Araneomorphae</taxon>
        <taxon>Entelegynae</taxon>
        <taxon>Araneoidea</taxon>
        <taxon>Nephilidae</taxon>
        <taxon>Trichonephila</taxon>
        <taxon>Trichonephila inaurata</taxon>
    </lineage>
</organism>
<evidence type="ECO:0000313" key="2">
    <source>
        <dbReference type="Proteomes" id="UP000886998"/>
    </source>
</evidence>
<proteinExistence type="predicted"/>
<gene>
    <name evidence="1" type="ORF">TNIN_242451</name>
</gene>
<dbReference type="Proteomes" id="UP000886998">
    <property type="component" value="Unassembled WGS sequence"/>
</dbReference>
<keyword evidence="2" id="KW-1185">Reference proteome</keyword>
<evidence type="ECO:0000313" key="1">
    <source>
        <dbReference type="EMBL" id="GFY68193.1"/>
    </source>
</evidence>
<protein>
    <submittedName>
        <fullName evidence="1">Uncharacterized protein</fullName>
    </submittedName>
</protein>
<comment type="caution">
    <text evidence="1">The sequence shown here is derived from an EMBL/GenBank/DDBJ whole genome shotgun (WGS) entry which is preliminary data.</text>
</comment>
<name>A0A8X7CGG9_9ARAC</name>
<reference evidence="1" key="1">
    <citation type="submission" date="2020-08" db="EMBL/GenBank/DDBJ databases">
        <title>Multicomponent nature underlies the extraordinary mechanical properties of spider dragline silk.</title>
        <authorList>
            <person name="Kono N."/>
            <person name="Nakamura H."/>
            <person name="Mori M."/>
            <person name="Yoshida Y."/>
            <person name="Ohtoshi R."/>
            <person name="Malay A.D."/>
            <person name="Moran D.A.P."/>
            <person name="Tomita M."/>
            <person name="Numata K."/>
            <person name="Arakawa K."/>
        </authorList>
    </citation>
    <scope>NUCLEOTIDE SEQUENCE</scope>
</reference>
<accession>A0A8X7CGG9</accession>
<sequence>MNTSYALRRDEEGRSPRQRRIRDAPFFLGSVEYCSWRGSTQSLLRALTKRIYEEITEAFRSNMEFGREAFECFVFKEKRNGNSFSFLSLCMNIERVVCETAY</sequence>
<dbReference type="EMBL" id="BMAV01016919">
    <property type="protein sequence ID" value="GFY68193.1"/>
    <property type="molecule type" value="Genomic_DNA"/>
</dbReference>
<dbReference type="AlphaFoldDB" id="A0A8X7CGG9"/>